<dbReference type="GO" id="GO:0032259">
    <property type="term" value="P:methylation"/>
    <property type="evidence" value="ECO:0007669"/>
    <property type="project" value="UniProtKB-KW"/>
</dbReference>
<dbReference type="Proteomes" id="UP000749471">
    <property type="component" value="Unassembled WGS sequence"/>
</dbReference>
<dbReference type="EC" id="2.1.1.224" evidence="4"/>
<keyword evidence="4" id="KW-0479">Metal-binding</keyword>
<feature type="binding site" evidence="4">
    <location>
        <begin position="211"/>
        <end position="213"/>
    </location>
    <ligand>
        <name>S-adenosyl-L-methionine</name>
        <dbReference type="ChEBI" id="CHEBI:59789"/>
    </ligand>
</feature>
<evidence type="ECO:0000313" key="7">
    <source>
        <dbReference type="Proteomes" id="UP000749471"/>
    </source>
</evidence>
<sequence length="344" mass="39489">MKKTKTKYEKIEQIISNLNLPYYRYVQFTKAIFHQRIDNFDDMHMLPKALRTALIDEFGNNVSSVIPVFLQSSKQAQKLLFELYDGERVEAIGLQYKQGWESFCISSQCGCSFGCRFCATGSDGFKRNLTADEITDQLLYFYFNGHRLNSISFMGMGEPFANPEIFNALKILTDQSLFKLSQRRITISTVGIIPGIQRLTKEFTQVNLAFSLHSPFGSQRSDLMPINKKFPLYEVMKALDDHIIHTGRRVFIAYIMLEGINDSKEHAKAVVDLLKNRGSWKYLYHIDLIPYNFTEKTFFKFKSSSDIKQFYSILKDAGISVNVRTQFGSEISAACGQLCCDNEL</sequence>
<evidence type="ECO:0000313" key="6">
    <source>
        <dbReference type="EMBL" id="MBU5439525.1"/>
    </source>
</evidence>
<name>A0ABS6EAS3_9FIRM</name>
<keyword evidence="2 4" id="KW-0808">Transferase</keyword>
<dbReference type="InterPro" id="IPR005839">
    <property type="entry name" value="Methylthiotransferase"/>
</dbReference>
<feature type="binding site" evidence="4">
    <location>
        <position position="111"/>
    </location>
    <ligand>
        <name>[4Fe-4S] cluster</name>
        <dbReference type="ChEBI" id="CHEBI:49883"/>
        <note>4Fe-4S-S-AdoMet</note>
    </ligand>
</feature>
<dbReference type="SFLD" id="SFLDG01061">
    <property type="entry name" value="methylthiotransferase"/>
    <property type="match status" value="1"/>
</dbReference>
<protein>
    <recommendedName>
        <fullName evidence="4">Ribosomal RNA large subunit methyltransferase Cfr</fullName>
        <ecNumber evidence="4">2.1.1.224</ecNumber>
    </recommendedName>
    <alternativeName>
        <fullName evidence="4">23S rRNA (adenine(2503)-C(8))-methyltransferase</fullName>
    </alternativeName>
    <alternativeName>
        <fullName evidence="4">23S rRNA m8A2503 methyltransferase</fullName>
    </alternativeName>
</protein>
<dbReference type="InterPro" id="IPR022881">
    <property type="entry name" value="rRNA_lsu_MeTfrase_Cfr"/>
</dbReference>
<comment type="similarity">
    <text evidence="4">Belongs to the radical SAM superfamily. RlmN family. Cfr subfamily.</text>
</comment>
<dbReference type="RefSeq" id="WP_216521235.1">
    <property type="nucleotide sequence ID" value="NZ_JAHLPM010000016.1"/>
</dbReference>
<dbReference type="PIRSF" id="PIRSF006004">
    <property type="entry name" value="CHP00048"/>
    <property type="match status" value="1"/>
</dbReference>
<dbReference type="NCBIfam" id="NF000424">
    <property type="entry name" value="CfrAB"/>
    <property type="match status" value="1"/>
</dbReference>
<feature type="binding site" evidence="4">
    <location>
        <position position="188"/>
    </location>
    <ligand>
        <name>S-adenosyl-L-methionine</name>
        <dbReference type="ChEBI" id="CHEBI:59789"/>
    </ligand>
</feature>
<dbReference type="InterPro" id="IPR004383">
    <property type="entry name" value="rRNA_lsu_MTrfase_RlmN/Cfr"/>
</dbReference>
<dbReference type="SFLD" id="SFLDF00275">
    <property type="entry name" value="adenosine_C2_methyltransferase"/>
    <property type="match status" value="1"/>
</dbReference>
<keyword evidence="4" id="KW-0963">Cytoplasm</keyword>
<dbReference type="SFLD" id="SFLDF00296">
    <property type="entry name" value="adenosine_C8_methyltransferase"/>
    <property type="match status" value="1"/>
</dbReference>
<keyword evidence="4 6" id="KW-0489">Methyltransferase</keyword>
<feature type="binding site" evidence="4">
    <location>
        <position position="292"/>
    </location>
    <ligand>
        <name>S-adenosyl-L-methionine</name>
        <dbReference type="ChEBI" id="CHEBI:59789"/>
    </ligand>
</feature>
<comment type="catalytic activity">
    <reaction evidence="4">
        <text>adenosine(2503) in 23S rRNA + 2 reduced [2Fe-2S]-[ferredoxin] + 2 S-adenosyl-L-methionine = 8-methyladenosine(2503) in 23S rRNA + 5'-deoxyadenosine + L-methionine + 2 oxidized [2Fe-2S]-[ferredoxin] + S-adenosyl-L-homocysteine</text>
        <dbReference type="Rhea" id="RHEA:42632"/>
        <dbReference type="Rhea" id="RHEA-COMP:10000"/>
        <dbReference type="Rhea" id="RHEA-COMP:10001"/>
        <dbReference type="Rhea" id="RHEA-COMP:10152"/>
        <dbReference type="Rhea" id="RHEA-COMP:10153"/>
        <dbReference type="ChEBI" id="CHEBI:17319"/>
        <dbReference type="ChEBI" id="CHEBI:33737"/>
        <dbReference type="ChEBI" id="CHEBI:33738"/>
        <dbReference type="ChEBI" id="CHEBI:57844"/>
        <dbReference type="ChEBI" id="CHEBI:57856"/>
        <dbReference type="ChEBI" id="CHEBI:59789"/>
        <dbReference type="ChEBI" id="CHEBI:74411"/>
        <dbReference type="ChEBI" id="CHEBI:74543"/>
        <dbReference type="EC" id="2.1.1.224"/>
    </reaction>
</comment>
<keyword evidence="7" id="KW-1185">Reference proteome</keyword>
<feature type="binding site" evidence="4">
    <location>
        <position position="118"/>
    </location>
    <ligand>
        <name>[4Fe-4S] cluster</name>
        <dbReference type="ChEBI" id="CHEBI:49883"/>
        <note>4Fe-4S-S-AdoMet</note>
    </ligand>
</feature>
<comment type="caution">
    <text evidence="6">The sequence shown here is derived from an EMBL/GenBank/DDBJ whole genome shotgun (WGS) entry which is preliminary data.</text>
</comment>
<dbReference type="PANTHER" id="PTHR30544:SF5">
    <property type="entry name" value="RADICAL SAM CORE DOMAIN-CONTAINING PROTEIN"/>
    <property type="match status" value="1"/>
</dbReference>
<keyword evidence="4" id="KW-0046">Antibiotic resistance</keyword>
<organism evidence="6 7">
    <name type="scientific">Tissierella simiarum</name>
    <dbReference type="NCBI Taxonomy" id="2841534"/>
    <lineage>
        <taxon>Bacteria</taxon>
        <taxon>Bacillati</taxon>
        <taxon>Bacillota</taxon>
        <taxon>Tissierellia</taxon>
        <taxon>Tissierellales</taxon>
        <taxon>Tissierellaceae</taxon>
        <taxon>Tissierella</taxon>
    </lineage>
</organism>
<dbReference type="SFLD" id="SFLDG01062">
    <property type="entry name" value="methyltransferase_(Class_A)"/>
    <property type="match status" value="1"/>
</dbReference>
<dbReference type="EMBL" id="JAHLPM010000016">
    <property type="protein sequence ID" value="MBU5439525.1"/>
    <property type="molecule type" value="Genomic_DNA"/>
</dbReference>
<evidence type="ECO:0000259" key="5">
    <source>
        <dbReference type="PROSITE" id="PS51918"/>
    </source>
</evidence>
<evidence type="ECO:0000256" key="3">
    <source>
        <dbReference type="ARBA" id="ARBA00023157"/>
    </source>
</evidence>
<keyword evidence="4" id="KW-0004">4Fe-4S</keyword>
<evidence type="ECO:0000256" key="4">
    <source>
        <dbReference type="HAMAP-Rule" id="MF_01873"/>
    </source>
</evidence>
<feature type="binding site" evidence="4">
    <location>
        <begin position="157"/>
        <end position="158"/>
    </location>
    <ligand>
        <name>S-adenosyl-L-methionine</name>
        <dbReference type="ChEBI" id="CHEBI:59789"/>
    </ligand>
</feature>
<keyword evidence="3 4" id="KW-1015">Disulfide bond</keyword>
<dbReference type="InterPro" id="IPR040072">
    <property type="entry name" value="Methyltransferase_A"/>
</dbReference>
<evidence type="ECO:0000256" key="1">
    <source>
        <dbReference type="ARBA" id="ARBA00022552"/>
    </source>
</evidence>
<dbReference type="SFLD" id="SFLDS00029">
    <property type="entry name" value="Radical_SAM"/>
    <property type="match status" value="1"/>
</dbReference>
<dbReference type="PANTHER" id="PTHR30544">
    <property type="entry name" value="23S RRNA METHYLTRANSFERASE"/>
    <property type="match status" value="1"/>
</dbReference>
<proteinExistence type="inferred from homology"/>
<comment type="subcellular location">
    <subcellularLocation>
        <location evidence="4">Cytoplasm</location>
    </subcellularLocation>
</comment>
<dbReference type="Pfam" id="PF04055">
    <property type="entry name" value="Radical_SAM"/>
    <property type="match status" value="1"/>
</dbReference>
<comment type="miscellaneous">
    <text evidence="4">Reaction proceeds by a ping-pong mechanism involving intermediate methylation of a conserved cysteine residue.</text>
</comment>
<dbReference type="CDD" id="cd01335">
    <property type="entry name" value="Radical_SAM"/>
    <property type="match status" value="1"/>
</dbReference>
<comment type="caution">
    <text evidence="4">Lacks conserved residue(s) required for the propagation of feature annotation.</text>
</comment>
<accession>A0ABS6EAS3</accession>
<comment type="cofactor">
    <cofactor evidence="4">
        <name>[4Fe-4S] cluster</name>
        <dbReference type="ChEBI" id="CHEBI:49883"/>
    </cofactor>
    <text evidence="4">Binds 1 [4Fe-4S] cluster. The cluster is coordinated with 3 cysteines and an exchangeable S-adenosyl-L-methionine.</text>
</comment>
<dbReference type="PROSITE" id="PS51918">
    <property type="entry name" value="RADICAL_SAM"/>
    <property type="match status" value="1"/>
</dbReference>
<dbReference type="NCBIfam" id="TIGR04432">
    <property type="entry name" value="rSAM_Cfr"/>
    <property type="match status" value="1"/>
</dbReference>
<feature type="binding site" evidence="4">
    <location>
        <position position="115"/>
    </location>
    <ligand>
        <name>[4Fe-4S] cluster</name>
        <dbReference type="ChEBI" id="CHEBI:49883"/>
        <note>4Fe-4S-S-AdoMet</note>
    </ligand>
</feature>
<feature type="active site" description="Proton acceptor" evidence="4">
    <location>
        <position position="90"/>
    </location>
</feature>
<keyword evidence="1 4" id="KW-0698">rRNA processing</keyword>
<reference evidence="6 7" key="1">
    <citation type="submission" date="2021-06" db="EMBL/GenBank/DDBJ databases">
        <authorList>
            <person name="Sun Q."/>
            <person name="Li D."/>
        </authorList>
    </citation>
    <scope>NUCLEOTIDE SEQUENCE [LARGE SCALE GENOMIC DNA]</scope>
    <source>
        <strain evidence="6 7">MSJ-40</strain>
    </source>
</reference>
<keyword evidence="4" id="KW-0411">Iron-sulfur</keyword>
<dbReference type="NCBIfam" id="NF011024">
    <property type="entry name" value="PRK14453.1"/>
    <property type="match status" value="1"/>
</dbReference>
<evidence type="ECO:0000256" key="2">
    <source>
        <dbReference type="ARBA" id="ARBA00022679"/>
    </source>
</evidence>
<gene>
    <name evidence="4" type="primary">cfr</name>
    <name evidence="6" type="ORF">KQI42_16030</name>
</gene>
<feature type="domain" description="Radical SAM core" evidence="5">
    <location>
        <begin position="97"/>
        <end position="330"/>
    </location>
</feature>
<dbReference type="HAMAP" id="MF_01873">
    <property type="entry name" value="23SrRNA_methyltr_Cfr"/>
    <property type="match status" value="1"/>
</dbReference>
<keyword evidence="4" id="KW-0949">S-adenosyl-L-methionine</keyword>
<keyword evidence="4" id="KW-0408">Iron</keyword>
<comment type="function">
    <text evidence="4">Specifically methylates position 8 of adenine 2503 in 23S rRNA. Confers resistance to some classes of antibiotics.</text>
</comment>
<dbReference type="GO" id="GO:0008168">
    <property type="term" value="F:methyltransferase activity"/>
    <property type="evidence" value="ECO:0007669"/>
    <property type="project" value="UniProtKB-KW"/>
</dbReference>
<feature type="active site" description="S-methylcysteine intermediate" evidence="4">
    <location>
        <position position="335"/>
    </location>
</feature>
<dbReference type="InterPro" id="IPR007197">
    <property type="entry name" value="rSAM"/>
</dbReference>